<sequence>MVLWIASAAKEGFPIRQNDDLDSDRKLLIEMNSENSFEDNFSRPDMVFKIHKIEPKCGNKLVRYDGHTSSTTIQTSQFCNDNGIDLVAFYPNATYLLLHPLDVAVIPALKKHWKNEVHTSRLKHLDRLQLKKMIFSPTT</sequence>
<keyword evidence="2" id="KW-1185">Reference proteome</keyword>
<comment type="caution">
    <text evidence="1">The sequence shown here is derived from an EMBL/GenBank/DDBJ whole genome shotgun (WGS) entry which is preliminary data.</text>
</comment>
<dbReference type="EMBL" id="JARBHB010000010">
    <property type="protein sequence ID" value="KAJ8873701.1"/>
    <property type="molecule type" value="Genomic_DNA"/>
</dbReference>
<reference evidence="1 2" key="1">
    <citation type="submission" date="2023-02" db="EMBL/GenBank/DDBJ databases">
        <title>LHISI_Scaffold_Assembly.</title>
        <authorList>
            <person name="Stuart O.P."/>
            <person name="Cleave R."/>
            <person name="Magrath M.J.L."/>
            <person name="Mikheyev A.S."/>
        </authorList>
    </citation>
    <scope>NUCLEOTIDE SEQUENCE [LARGE SCALE GENOMIC DNA]</scope>
    <source>
        <strain evidence="1">Daus_M_001</strain>
        <tissue evidence="1">Leg muscle</tissue>
    </source>
</reference>
<gene>
    <name evidence="1" type="ORF">PR048_024533</name>
</gene>
<accession>A0ABQ9GNU9</accession>
<organism evidence="1 2">
    <name type="scientific">Dryococelus australis</name>
    <dbReference type="NCBI Taxonomy" id="614101"/>
    <lineage>
        <taxon>Eukaryota</taxon>
        <taxon>Metazoa</taxon>
        <taxon>Ecdysozoa</taxon>
        <taxon>Arthropoda</taxon>
        <taxon>Hexapoda</taxon>
        <taxon>Insecta</taxon>
        <taxon>Pterygota</taxon>
        <taxon>Neoptera</taxon>
        <taxon>Polyneoptera</taxon>
        <taxon>Phasmatodea</taxon>
        <taxon>Verophasmatodea</taxon>
        <taxon>Anareolatae</taxon>
        <taxon>Phasmatidae</taxon>
        <taxon>Eurycanthinae</taxon>
        <taxon>Dryococelus</taxon>
    </lineage>
</organism>
<dbReference type="Proteomes" id="UP001159363">
    <property type="component" value="Chromosome 9"/>
</dbReference>
<protein>
    <submittedName>
        <fullName evidence="1">Uncharacterized protein</fullName>
    </submittedName>
</protein>
<evidence type="ECO:0000313" key="1">
    <source>
        <dbReference type="EMBL" id="KAJ8873701.1"/>
    </source>
</evidence>
<evidence type="ECO:0000313" key="2">
    <source>
        <dbReference type="Proteomes" id="UP001159363"/>
    </source>
</evidence>
<proteinExistence type="predicted"/>
<name>A0ABQ9GNU9_9NEOP</name>